<dbReference type="FunFam" id="3.40.50.2000:FF:000129">
    <property type="entry name" value="Glycosyltransferase"/>
    <property type="match status" value="1"/>
</dbReference>
<sequence>MPRTAAVIHPHVVVFAIPFGSHVTPLFSIINRLANFYPNALFSFFCTQKANKTIFSTYRMGPNVKVFDLWDGIPEGYVFTGKHQEEIELFMKAAPESFRNSLKASVAETGREVTCLVTDAFYWFAPEMAEEMKVPWLACWTAAATSISVHFYTDFIRETYGVGGPAGNEETLNLIPGMSKIQIADLPEGVLFGNLESLFSEMLHKMGRVLLAKSDAVFINSYEELDPIITNDLKSRFKQLLSTGPFNLVAPPSTVPADTHGCLAWLDKQKPGSVACISFGSVATPPPHEFPALAEALEATKVPFIWSLKDHAKVHLPNGFVDTTKSQGLIVPWIPQTEVLAHSAVGVFITHCGWNSVLESIEGGVPMICRPFFGDQRLNARTVQDVWEIGLKVEGGVLTKNGVIDCLDHILWQEKGKKMRENVRLLKELAERAIEPEGSSYKNFMALAELVTS</sequence>
<name>A0A7S6PSA9_TRISB</name>
<dbReference type="UniPathway" id="UPA00009"/>
<dbReference type="EMBL" id="MN906947">
    <property type="protein sequence ID" value="QOU08781.1"/>
    <property type="molecule type" value="mRNA"/>
</dbReference>
<organism evidence="8">
    <name type="scientific">Triadica sebifera</name>
    <name type="common">Chinese tallow tree</name>
    <name type="synonym">Sapium sebiferum</name>
    <dbReference type="NCBI Taxonomy" id="139772"/>
    <lineage>
        <taxon>Eukaryota</taxon>
        <taxon>Viridiplantae</taxon>
        <taxon>Streptophyta</taxon>
        <taxon>Embryophyta</taxon>
        <taxon>Tracheophyta</taxon>
        <taxon>Spermatophyta</taxon>
        <taxon>Magnoliopsida</taxon>
        <taxon>eudicotyledons</taxon>
        <taxon>Gunneridae</taxon>
        <taxon>Pentapetalae</taxon>
        <taxon>rosids</taxon>
        <taxon>fabids</taxon>
        <taxon>Malpighiales</taxon>
        <taxon>Euphorbiaceae</taxon>
        <taxon>Euphorbioideae</taxon>
        <taxon>Hippomaneae</taxon>
        <taxon>Triadica</taxon>
    </lineage>
</organism>
<dbReference type="EC" id="2.4.1.-" evidence="7"/>
<dbReference type="InterPro" id="IPR002213">
    <property type="entry name" value="UDP_glucos_trans"/>
</dbReference>
<comment type="catalytic activity">
    <reaction evidence="5">
        <text>an anthocyanidin + UDP-alpha-D-glucose + H(+) = an anthocyanidin 3-O-beta-D-glucoside + UDP</text>
        <dbReference type="Rhea" id="RHEA:20093"/>
        <dbReference type="ChEBI" id="CHEBI:15378"/>
        <dbReference type="ChEBI" id="CHEBI:16307"/>
        <dbReference type="ChEBI" id="CHEBI:58223"/>
        <dbReference type="ChEBI" id="CHEBI:58885"/>
        <dbReference type="ChEBI" id="CHEBI:143576"/>
        <dbReference type="EC" id="2.4.1.115"/>
    </reaction>
</comment>
<dbReference type="PROSITE" id="PS00375">
    <property type="entry name" value="UDPGT"/>
    <property type="match status" value="1"/>
</dbReference>
<keyword evidence="3 6" id="KW-0328">Glycosyltransferase</keyword>
<dbReference type="Gene3D" id="3.40.50.2000">
    <property type="entry name" value="Glycogen Phosphorylase B"/>
    <property type="match status" value="2"/>
</dbReference>
<keyword evidence="4 6" id="KW-0808">Transferase</keyword>
<evidence type="ECO:0000256" key="4">
    <source>
        <dbReference type="ARBA" id="ARBA00022679"/>
    </source>
</evidence>
<evidence type="ECO:0000256" key="6">
    <source>
        <dbReference type="RuleBase" id="RU003718"/>
    </source>
</evidence>
<dbReference type="InterPro" id="IPR035595">
    <property type="entry name" value="UDP_glycos_trans_CS"/>
</dbReference>
<dbReference type="GO" id="GO:0047213">
    <property type="term" value="F:anthocyanidin 3-O-glucosyltransferase activity"/>
    <property type="evidence" value="ECO:0007669"/>
    <property type="project" value="UniProtKB-EC"/>
</dbReference>
<dbReference type="GO" id="GO:0009718">
    <property type="term" value="P:anthocyanin-containing compound biosynthetic process"/>
    <property type="evidence" value="ECO:0007669"/>
    <property type="project" value="UniProtKB-UniPathway"/>
</dbReference>
<comment type="pathway">
    <text evidence="1">Pigment biosynthesis; anthocyanin biosynthesis.</text>
</comment>
<dbReference type="Pfam" id="PF00201">
    <property type="entry name" value="UDPGT"/>
    <property type="match status" value="1"/>
</dbReference>
<dbReference type="AlphaFoldDB" id="A0A7S6PSA9"/>
<dbReference type="CDD" id="cd03784">
    <property type="entry name" value="GT1_Gtf-like"/>
    <property type="match status" value="1"/>
</dbReference>
<evidence type="ECO:0000313" key="8">
    <source>
        <dbReference type="EMBL" id="QOU08781.1"/>
    </source>
</evidence>
<dbReference type="FunFam" id="3.40.50.2000:FF:000091">
    <property type="entry name" value="Glycosyltransferase"/>
    <property type="match status" value="1"/>
</dbReference>
<protein>
    <recommendedName>
        <fullName evidence="7">Glycosyltransferase</fullName>
        <ecNumber evidence="7">2.4.1.-</ecNumber>
    </recommendedName>
</protein>
<dbReference type="PANTHER" id="PTHR11926">
    <property type="entry name" value="GLUCOSYL/GLUCURONOSYL TRANSFERASES"/>
    <property type="match status" value="1"/>
</dbReference>
<reference evidence="8" key="1">
    <citation type="submission" date="2020-01" db="EMBL/GenBank/DDBJ databases">
        <authorList>
            <person name="Chen X."/>
            <person name="Wu L."/>
        </authorList>
    </citation>
    <scope>NUCLEOTIDE SEQUENCE</scope>
</reference>
<evidence type="ECO:0000256" key="5">
    <source>
        <dbReference type="ARBA" id="ARBA00047606"/>
    </source>
</evidence>
<comment type="similarity">
    <text evidence="2 6">Belongs to the UDP-glycosyltransferase family.</text>
</comment>
<dbReference type="PANTHER" id="PTHR11926:SF1560">
    <property type="entry name" value="UDP-GLYCOSYLTRANSFERASE 74E1-RELATED"/>
    <property type="match status" value="1"/>
</dbReference>
<accession>A0A7S6PSA9</accession>
<evidence type="ECO:0000256" key="1">
    <source>
        <dbReference type="ARBA" id="ARBA00004935"/>
    </source>
</evidence>
<proteinExistence type="evidence at transcript level"/>
<dbReference type="SUPFAM" id="SSF53756">
    <property type="entry name" value="UDP-Glycosyltransferase/glycogen phosphorylase"/>
    <property type="match status" value="1"/>
</dbReference>
<dbReference type="GO" id="GO:0080043">
    <property type="term" value="F:quercetin 3-O-glucosyltransferase activity"/>
    <property type="evidence" value="ECO:0007669"/>
    <property type="project" value="TreeGrafter"/>
</dbReference>
<evidence type="ECO:0000256" key="2">
    <source>
        <dbReference type="ARBA" id="ARBA00009995"/>
    </source>
</evidence>
<dbReference type="GO" id="GO:0080044">
    <property type="term" value="F:quercetin 7-O-glucosyltransferase activity"/>
    <property type="evidence" value="ECO:0007669"/>
    <property type="project" value="TreeGrafter"/>
</dbReference>
<evidence type="ECO:0000256" key="7">
    <source>
        <dbReference type="RuleBase" id="RU362057"/>
    </source>
</evidence>
<evidence type="ECO:0000256" key="3">
    <source>
        <dbReference type="ARBA" id="ARBA00022676"/>
    </source>
</evidence>